<feature type="domain" description="NTF2 fold" evidence="2">
    <location>
        <begin position="39"/>
        <end position="104"/>
    </location>
</feature>
<accession>A0A6L8K3H6</accession>
<evidence type="ECO:0000313" key="4">
    <source>
        <dbReference type="Proteomes" id="UP000479335"/>
    </source>
</evidence>
<dbReference type="InterPro" id="IPR028921">
    <property type="entry name" value="NTF2_fold_dom"/>
</dbReference>
<dbReference type="Proteomes" id="UP000479335">
    <property type="component" value="Unassembled WGS sequence"/>
</dbReference>
<proteinExistence type="predicted"/>
<comment type="caution">
    <text evidence="3">The sequence shown here is derived from an EMBL/GenBank/DDBJ whole genome shotgun (WGS) entry which is preliminary data.</text>
</comment>
<keyword evidence="1" id="KW-0732">Signal</keyword>
<sequence>MRVMTLFFVLLFAVADFATAKDAQAGYRPPEGFVPDQQTAALIAEAVLVPIYGVETIQRQKPFRIDLRKGVWTVEGGTYPAPGGNFMIRISKKTGAILFVIHEK</sequence>
<dbReference type="AlphaFoldDB" id="A0A6L8K3H6"/>
<dbReference type="Pfam" id="PF15631">
    <property type="entry name" value="Imm-NTF2-2"/>
    <property type="match status" value="1"/>
</dbReference>
<evidence type="ECO:0000313" key="3">
    <source>
        <dbReference type="EMBL" id="MYM21097.1"/>
    </source>
</evidence>
<evidence type="ECO:0000256" key="1">
    <source>
        <dbReference type="SAM" id="SignalP"/>
    </source>
</evidence>
<evidence type="ECO:0000259" key="2">
    <source>
        <dbReference type="Pfam" id="PF15631"/>
    </source>
</evidence>
<gene>
    <name evidence="3" type="ORF">GTP46_00345</name>
</gene>
<feature type="signal peptide" evidence="1">
    <location>
        <begin position="1"/>
        <end position="20"/>
    </location>
</feature>
<organism evidence="3 4">
    <name type="scientific">Duganella flavida</name>
    <dbReference type="NCBI Taxonomy" id="2692175"/>
    <lineage>
        <taxon>Bacteria</taxon>
        <taxon>Pseudomonadati</taxon>
        <taxon>Pseudomonadota</taxon>
        <taxon>Betaproteobacteria</taxon>
        <taxon>Burkholderiales</taxon>
        <taxon>Oxalobacteraceae</taxon>
        <taxon>Telluria group</taxon>
        <taxon>Duganella</taxon>
    </lineage>
</organism>
<keyword evidence="4" id="KW-1185">Reference proteome</keyword>
<protein>
    <recommendedName>
        <fullName evidence="2">NTF2 fold domain-containing protein</fullName>
    </recommendedName>
</protein>
<name>A0A6L8K3H6_9BURK</name>
<dbReference type="RefSeq" id="WP_161004661.1">
    <property type="nucleotide sequence ID" value="NZ_WWCN01000001.1"/>
</dbReference>
<reference evidence="3 4" key="1">
    <citation type="submission" date="2019-12" db="EMBL/GenBank/DDBJ databases">
        <title>Novel species isolated from a subtropical stream in China.</title>
        <authorList>
            <person name="Lu H."/>
        </authorList>
    </citation>
    <scope>NUCLEOTIDE SEQUENCE [LARGE SCALE GENOMIC DNA]</scope>
    <source>
        <strain evidence="3 4">FT135W</strain>
    </source>
</reference>
<dbReference type="EMBL" id="WWCN01000001">
    <property type="protein sequence ID" value="MYM21097.1"/>
    <property type="molecule type" value="Genomic_DNA"/>
</dbReference>
<feature type="chain" id="PRO_5026762382" description="NTF2 fold domain-containing protein" evidence="1">
    <location>
        <begin position="21"/>
        <end position="104"/>
    </location>
</feature>